<sequence length="43" mass="4976">MMNKIKSNVCRNNKSGEVYFLPPEKRDYFTGIKIIPSDNKKGN</sequence>
<evidence type="ECO:0000313" key="1">
    <source>
        <dbReference type="EMBL" id="TCQ76285.1"/>
    </source>
</evidence>
<protein>
    <submittedName>
        <fullName evidence="1">Uncharacterized protein</fullName>
    </submittedName>
</protein>
<dbReference type="Proteomes" id="UP000295263">
    <property type="component" value="Unassembled WGS sequence"/>
</dbReference>
<proteinExistence type="predicted"/>
<gene>
    <name evidence="1" type="ORF">EC841_10194</name>
</gene>
<reference evidence="1 2" key="1">
    <citation type="submission" date="2019-03" db="EMBL/GenBank/DDBJ databases">
        <title>Genomic analyses of the natural microbiome of Caenorhabditis elegans.</title>
        <authorList>
            <person name="Samuel B."/>
        </authorList>
    </citation>
    <scope>NUCLEOTIDE SEQUENCE [LARGE SCALE GENOMIC DNA]</scope>
    <source>
        <strain evidence="1 2">JUb54</strain>
    </source>
</reference>
<organism evidence="1 2">
    <name type="scientific">Raoultella ornithinolytica</name>
    <name type="common">Klebsiella ornithinolytica</name>
    <dbReference type="NCBI Taxonomy" id="54291"/>
    <lineage>
        <taxon>Bacteria</taxon>
        <taxon>Pseudomonadati</taxon>
        <taxon>Pseudomonadota</taxon>
        <taxon>Gammaproteobacteria</taxon>
        <taxon>Enterobacterales</taxon>
        <taxon>Enterobacteriaceae</taxon>
        <taxon>Klebsiella/Raoultella group</taxon>
        <taxon>Raoultella</taxon>
    </lineage>
</organism>
<dbReference type="EMBL" id="SLYQ01000001">
    <property type="protein sequence ID" value="TCQ76285.1"/>
    <property type="molecule type" value="Genomic_DNA"/>
</dbReference>
<comment type="caution">
    <text evidence="1">The sequence shown here is derived from an EMBL/GenBank/DDBJ whole genome shotgun (WGS) entry which is preliminary data.</text>
</comment>
<evidence type="ECO:0000313" key="2">
    <source>
        <dbReference type="Proteomes" id="UP000295263"/>
    </source>
</evidence>
<name>A0ABD7QN84_RAOOR</name>
<dbReference type="AlphaFoldDB" id="A0ABD7QN84"/>
<accession>A0ABD7QN84</accession>